<evidence type="ECO:0000256" key="7">
    <source>
        <dbReference type="ARBA" id="ARBA00023114"/>
    </source>
</evidence>
<keyword evidence="6 11" id="KW-0406">Ion transport</keyword>
<evidence type="ECO:0000256" key="12">
    <source>
        <dbReference type="SAM" id="MobiDB-lite"/>
    </source>
</evidence>
<keyword evidence="5 11" id="KW-0732">Signal</keyword>
<dbReference type="Proteomes" id="UP000253846">
    <property type="component" value="Unassembled WGS sequence"/>
</dbReference>
<gene>
    <name evidence="13" type="ORF">NCTC12860_01854</name>
</gene>
<protein>
    <recommendedName>
        <fullName evidence="11">Porin</fullName>
    </recommendedName>
</protein>
<proteinExistence type="inferred from homology"/>
<dbReference type="InterPro" id="IPR051692">
    <property type="entry name" value="OMP-like"/>
</dbReference>
<keyword evidence="4 11" id="KW-0812">Transmembrane</keyword>
<comment type="function">
    <text evidence="11">Forms passive diffusion pores that allow small molecular weight hydrophilic materials across the outer membrane.</text>
</comment>
<keyword evidence="9 11" id="KW-0998">Cell outer membrane</keyword>
<comment type="similarity">
    <text evidence="1 11">Belongs to the alphaproteobacteria porin family.</text>
</comment>
<dbReference type="GO" id="GO:0046930">
    <property type="term" value="C:pore complex"/>
    <property type="evidence" value="ECO:0007669"/>
    <property type="project" value="UniProtKB-KW"/>
</dbReference>
<evidence type="ECO:0000256" key="5">
    <source>
        <dbReference type="ARBA" id="ARBA00022729"/>
    </source>
</evidence>
<evidence type="ECO:0000256" key="11">
    <source>
        <dbReference type="RuleBase" id="RU364005"/>
    </source>
</evidence>
<evidence type="ECO:0000256" key="10">
    <source>
        <dbReference type="ARBA" id="ARBA00038306"/>
    </source>
</evidence>
<evidence type="ECO:0000256" key="8">
    <source>
        <dbReference type="ARBA" id="ARBA00023136"/>
    </source>
</evidence>
<keyword evidence="3 11" id="KW-1134">Transmembrane beta strand</keyword>
<organism evidence="13 14">
    <name type="scientific">Bartonella grahamii</name>
    <dbReference type="NCBI Taxonomy" id="33045"/>
    <lineage>
        <taxon>Bacteria</taxon>
        <taxon>Pseudomonadati</taxon>
        <taxon>Pseudomonadota</taxon>
        <taxon>Alphaproteobacteria</taxon>
        <taxon>Hyphomicrobiales</taxon>
        <taxon>Bartonellaceae</taxon>
        <taxon>Bartonella</taxon>
    </lineage>
</organism>
<evidence type="ECO:0000256" key="2">
    <source>
        <dbReference type="ARBA" id="ARBA00022448"/>
    </source>
</evidence>
<dbReference type="EMBL" id="UFTD01000002">
    <property type="protein sequence ID" value="SSZ40699.1"/>
    <property type="molecule type" value="Genomic_DNA"/>
</dbReference>
<sequence length="335" mass="35689">MGYNFMNTKFITASVFSLISPSIVQAADVVAHEEPVHVASEVVASSPFSWAGIYFGGQVGGFSSKTSAITRDVNIPLYPDEESKSKPWIPVEKQYMPELSGFMGGFYAGVNFDLGNNFIVGIDTDILLTEKKDTKTRFQADESSAGGPDTGGSGTEGSGTEGSGTEGSGTEGAGTEGAGTEGAGTEGAGTEGKSRKRAKLVSRQGRGLSRSVAEDKDSLTFNHTLKQKWTGATRVRVGFSAGRVMPYIAGGVAYGQFQDILSTVITGGEPFNRTSDATKTMIGYTLGGGVDFAMTDHLVVRAEYRYSDFGKKKFKDEIEVKYKTNDFRAGIAYKF</sequence>
<evidence type="ECO:0000313" key="14">
    <source>
        <dbReference type="Proteomes" id="UP000253846"/>
    </source>
</evidence>
<keyword evidence="8 11" id="KW-0472">Membrane</keyword>
<dbReference type="GO" id="GO:0009279">
    <property type="term" value="C:cell outer membrane"/>
    <property type="evidence" value="ECO:0007669"/>
    <property type="project" value="UniProtKB-SubCell"/>
</dbReference>
<reference evidence="13 14" key="1">
    <citation type="submission" date="2018-06" db="EMBL/GenBank/DDBJ databases">
        <authorList>
            <consortium name="Pathogen Informatics"/>
            <person name="Doyle S."/>
        </authorList>
    </citation>
    <scope>NUCLEOTIDE SEQUENCE [LARGE SCALE GENOMIC DNA]</scope>
    <source>
        <strain evidence="13 14">NCTC12860</strain>
    </source>
</reference>
<keyword evidence="7 11" id="KW-0626">Porin</keyword>
<evidence type="ECO:0000313" key="13">
    <source>
        <dbReference type="EMBL" id="SSZ40699.1"/>
    </source>
</evidence>
<dbReference type="PANTHER" id="PTHR34001:SF3">
    <property type="entry name" value="BLL7405 PROTEIN"/>
    <property type="match status" value="1"/>
</dbReference>
<dbReference type="Pfam" id="PF02530">
    <property type="entry name" value="Porin_2"/>
    <property type="match status" value="1"/>
</dbReference>
<evidence type="ECO:0000256" key="9">
    <source>
        <dbReference type="ARBA" id="ARBA00023237"/>
    </source>
</evidence>
<feature type="region of interest" description="Disordered" evidence="12">
    <location>
        <begin position="136"/>
        <end position="211"/>
    </location>
</feature>
<dbReference type="InterPro" id="IPR003684">
    <property type="entry name" value="Porin_alphabac"/>
</dbReference>
<dbReference type="PANTHER" id="PTHR34001">
    <property type="entry name" value="BLL7405 PROTEIN"/>
    <property type="match status" value="1"/>
</dbReference>
<dbReference type="GO" id="GO:0006811">
    <property type="term" value="P:monoatomic ion transport"/>
    <property type="evidence" value="ECO:0007669"/>
    <property type="project" value="UniProtKB-KW"/>
</dbReference>
<dbReference type="InterPro" id="IPR011250">
    <property type="entry name" value="OMP/PagP_B-barrel"/>
</dbReference>
<feature type="chain" id="PRO_5041015043" description="Porin" evidence="11">
    <location>
        <begin position="27"/>
        <end position="335"/>
    </location>
</feature>
<dbReference type="Gene3D" id="2.40.160.20">
    <property type="match status" value="1"/>
</dbReference>
<evidence type="ECO:0000256" key="1">
    <source>
        <dbReference type="ARBA" id="ARBA00009521"/>
    </source>
</evidence>
<accession>A0A336NP62</accession>
<dbReference type="SUPFAM" id="SSF56925">
    <property type="entry name" value="OMPA-like"/>
    <property type="match status" value="1"/>
</dbReference>
<comment type="similarity">
    <text evidence="10">Belongs to the Omp25/RopB family.</text>
</comment>
<feature type="signal peptide" evidence="11">
    <location>
        <begin position="1"/>
        <end position="26"/>
    </location>
</feature>
<comment type="subcellular location">
    <subcellularLocation>
        <location evidence="11">Cell outer membrane</location>
        <topology evidence="11">Multi-pass membrane protein</topology>
    </subcellularLocation>
</comment>
<evidence type="ECO:0000256" key="4">
    <source>
        <dbReference type="ARBA" id="ARBA00022692"/>
    </source>
</evidence>
<dbReference type="GO" id="GO:0015288">
    <property type="term" value="F:porin activity"/>
    <property type="evidence" value="ECO:0007669"/>
    <property type="project" value="UniProtKB-KW"/>
</dbReference>
<keyword evidence="2 11" id="KW-0813">Transport</keyword>
<evidence type="ECO:0000256" key="6">
    <source>
        <dbReference type="ARBA" id="ARBA00023065"/>
    </source>
</evidence>
<evidence type="ECO:0000256" key="3">
    <source>
        <dbReference type="ARBA" id="ARBA00022452"/>
    </source>
</evidence>
<comment type="domain">
    <text evidence="11">Consists of 16-stranded beta-barrel sheets, with large surface-exposed loops, that form a transmembrane pore at the center of each barrel. The pore is partially ocluded by a peptide loop that folds into the pore lumen.</text>
</comment>
<name>A0A336NP62_BARGR</name>
<dbReference type="AlphaFoldDB" id="A0A336NP62"/>
<feature type="compositionally biased region" description="Gly residues" evidence="12">
    <location>
        <begin position="148"/>
        <end position="190"/>
    </location>
</feature>